<name>A0A2A6FPC0_9MICO</name>
<feature type="transmembrane region" description="Helical" evidence="7">
    <location>
        <begin position="377"/>
        <end position="395"/>
    </location>
</feature>
<feature type="transmembrane region" description="Helical" evidence="7">
    <location>
        <begin position="44"/>
        <end position="68"/>
    </location>
</feature>
<dbReference type="PANTHER" id="PTHR45649:SF26">
    <property type="entry name" value="OS04G0435100 PROTEIN"/>
    <property type="match status" value="1"/>
</dbReference>
<feature type="transmembrane region" description="Helical" evidence="7">
    <location>
        <begin position="118"/>
        <end position="144"/>
    </location>
</feature>
<proteinExistence type="predicted"/>
<keyword evidence="4 7" id="KW-1133">Transmembrane helix</keyword>
<evidence type="ECO:0000256" key="4">
    <source>
        <dbReference type="ARBA" id="ARBA00022989"/>
    </source>
</evidence>
<keyword evidence="5 7" id="KW-0472">Membrane</keyword>
<dbReference type="EMBL" id="NAEP01000051">
    <property type="protein sequence ID" value="PDQ34518.1"/>
    <property type="molecule type" value="Genomic_DNA"/>
</dbReference>
<keyword evidence="2" id="KW-0813">Transport</keyword>
<evidence type="ECO:0000256" key="3">
    <source>
        <dbReference type="ARBA" id="ARBA00022692"/>
    </source>
</evidence>
<dbReference type="PIRSF" id="PIRSF006060">
    <property type="entry name" value="AA_transporter"/>
    <property type="match status" value="1"/>
</dbReference>
<feature type="transmembrane region" description="Helical" evidence="7">
    <location>
        <begin position="450"/>
        <end position="469"/>
    </location>
</feature>
<dbReference type="GO" id="GO:0022857">
    <property type="term" value="F:transmembrane transporter activity"/>
    <property type="evidence" value="ECO:0007669"/>
    <property type="project" value="InterPro"/>
</dbReference>
<feature type="transmembrane region" description="Helical" evidence="7">
    <location>
        <begin position="328"/>
        <end position="356"/>
    </location>
</feature>
<feature type="transmembrane region" description="Helical" evidence="7">
    <location>
        <begin position="74"/>
        <end position="97"/>
    </location>
</feature>
<evidence type="ECO:0000256" key="7">
    <source>
        <dbReference type="SAM" id="Phobius"/>
    </source>
</evidence>
<organism evidence="8 9">
    <name type="scientific">Candidatus Lumbricidiphila eiseniae</name>
    <dbReference type="NCBI Taxonomy" id="1969409"/>
    <lineage>
        <taxon>Bacteria</taxon>
        <taxon>Bacillati</taxon>
        <taxon>Actinomycetota</taxon>
        <taxon>Actinomycetes</taxon>
        <taxon>Micrococcales</taxon>
        <taxon>Microbacteriaceae</taxon>
        <taxon>Candidatus Lumbricidiphila</taxon>
    </lineage>
</organism>
<feature type="region of interest" description="Disordered" evidence="6">
    <location>
        <begin position="1"/>
        <end position="23"/>
    </location>
</feature>
<feature type="transmembrane region" description="Helical" evidence="7">
    <location>
        <begin position="198"/>
        <end position="216"/>
    </location>
</feature>
<comment type="subcellular location">
    <subcellularLocation>
        <location evidence="1">Membrane</location>
        <topology evidence="1">Multi-pass membrane protein</topology>
    </subcellularLocation>
</comment>
<feature type="transmembrane region" description="Helical" evidence="7">
    <location>
        <begin position="401"/>
        <end position="420"/>
    </location>
</feature>
<evidence type="ECO:0000313" key="9">
    <source>
        <dbReference type="Proteomes" id="UP000219994"/>
    </source>
</evidence>
<feature type="transmembrane region" description="Helical" evidence="7">
    <location>
        <begin position="475"/>
        <end position="499"/>
    </location>
</feature>
<dbReference type="AlphaFoldDB" id="A0A2A6FPC0"/>
<reference evidence="9" key="1">
    <citation type="submission" date="2017-03" db="EMBL/GenBank/DDBJ databases">
        <authorList>
            <person name="Lund M.B."/>
        </authorList>
    </citation>
    <scope>NUCLEOTIDE SEQUENCE [LARGE SCALE GENOMIC DNA]</scope>
</reference>
<dbReference type="PANTHER" id="PTHR45649">
    <property type="entry name" value="AMINO-ACID PERMEASE BAT1"/>
    <property type="match status" value="1"/>
</dbReference>
<keyword evidence="3 7" id="KW-0812">Transmembrane</keyword>
<dbReference type="InterPro" id="IPR002293">
    <property type="entry name" value="AA/rel_permease1"/>
</dbReference>
<comment type="caution">
    <text evidence="8">The sequence shown here is derived from an EMBL/GenBank/DDBJ whole genome shotgun (WGS) entry which is preliminary data.</text>
</comment>
<feature type="transmembrane region" description="Helical" evidence="7">
    <location>
        <begin position="164"/>
        <end position="186"/>
    </location>
</feature>
<evidence type="ECO:0000256" key="2">
    <source>
        <dbReference type="ARBA" id="ARBA00022448"/>
    </source>
</evidence>
<protein>
    <submittedName>
        <fullName evidence="8">Amino acid permease</fullName>
    </submittedName>
</protein>
<dbReference type="Gene3D" id="1.20.1740.10">
    <property type="entry name" value="Amino acid/polyamine transporter I"/>
    <property type="match status" value="1"/>
</dbReference>
<dbReference type="Proteomes" id="UP000219994">
    <property type="component" value="Unassembled WGS sequence"/>
</dbReference>
<dbReference type="Pfam" id="PF13520">
    <property type="entry name" value="AA_permease_2"/>
    <property type="match status" value="1"/>
</dbReference>
<evidence type="ECO:0000256" key="6">
    <source>
        <dbReference type="SAM" id="MobiDB-lite"/>
    </source>
</evidence>
<gene>
    <name evidence="8" type="ORF">B5766_10730</name>
</gene>
<dbReference type="GO" id="GO:0016020">
    <property type="term" value="C:membrane"/>
    <property type="evidence" value="ECO:0007669"/>
    <property type="project" value="UniProtKB-SubCell"/>
</dbReference>
<accession>A0A2A6FPC0</accession>
<evidence type="ECO:0000256" key="5">
    <source>
        <dbReference type="ARBA" id="ARBA00023136"/>
    </source>
</evidence>
<evidence type="ECO:0000313" key="8">
    <source>
        <dbReference type="EMBL" id="PDQ34518.1"/>
    </source>
</evidence>
<sequence>MIPPHSLKSSDSVPTNPAAHEESAQTGMTEFGYSQTLERSLGGFATFAAGVSFISILTGCSQLFYFGFSFGGPAYWWTWPMVFIGQVMVALTFAELAARYPVAGSVYNWAKRLSNPSVSWLAGWLLIFASIFTLAGVALALQITLPQIWNGFQIVGDGNGKYDFALNGVLLGAITIIFTTVINAYGVKLMSIINSTGVVIELIATVALAIWFVFHINQPVTAIFETNGTGDDRPGGYLSSFLIAALASGFVMFGFDTASSLGEETKDPKKSSPRAILRAVIASFLIGGALLFFGILSAKDLSDPKLGSGDGGLQYLVLQAFGQPAGTIFLIAIAIAIIVCALTIHTACIRAVFAMARDNNLPFARALSSVNSTTKTPVAPAIVIGVIALTILFVNVGQPQIFTVVTSVAVVLIYAAYLMVTIPMLVRRLQGAWPGEDIDKRYFRLGRWGLPVNIVAVLWGLFMGINILWPREETYGVYPWGGVLILVAITGFGFAYYWFKLRHNSGVLEAHRAIVDAGHRGDSPDQNTLPDTNPVT</sequence>
<feature type="transmembrane region" description="Helical" evidence="7">
    <location>
        <begin position="275"/>
        <end position="296"/>
    </location>
</feature>
<feature type="transmembrane region" description="Helical" evidence="7">
    <location>
        <begin position="236"/>
        <end position="255"/>
    </location>
</feature>
<evidence type="ECO:0000256" key="1">
    <source>
        <dbReference type="ARBA" id="ARBA00004141"/>
    </source>
</evidence>